<dbReference type="SUPFAM" id="SSF56112">
    <property type="entry name" value="Protein kinase-like (PK-like)"/>
    <property type="match status" value="1"/>
</dbReference>
<proteinExistence type="predicted"/>
<dbReference type="PANTHER" id="PTHR33480">
    <property type="entry name" value="SET DOMAIN-CONTAINING PROTEIN-RELATED"/>
    <property type="match status" value="1"/>
</dbReference>
<name>A0A9J7XFW5_CYPCA</name>
<feature type="domain" description="Protein kinase" evidence="2">
    <location>
        <begin position="157"/>
        <end position="440"/>
    </location>
</feature>
<reference evidence="4" key="1">
    <citation type="submission" date="2025-08" db="UniProtKB">
        <authorList>
            <consortium name="Ensembl"/>
        </authorList>
    </citation>
    <scope>IDENTIFICATION</scope>
</reference>
<feature type="region of interest" description="Disordered" evidence="1">
    <location>
        <begin position="515"/>
        <end position="539"/>
    </location>
</feature>
<accession>A0A9J7XFW5</accession>
<evidence type="ECO:0000256" key="1">
    <source>
        <dbReference type="SAM" id="MobiDB-lite"/>
    </source>
</evidence>
<dbReference type="PROSITE" id="PS50280">
    <property type="entry name" value="SET"/>
    <property type="match status" value="1"/>
</dbReference>
<evidence type="ECO:0000259" key="3">
    <source>
        <dbReference type="PROSITE" id="PS50280"/>
    </source>
</evidence>
<dbReference type="Gene3D" id="1.10.510.10">
    <property type="entry name" value="Transferase(Phosphotransferase) domain 1"/>
    <property type="match status" value="1"/>
</dbReference>
<dbReference type="PROSITE" id="PS50011">
    <property type="entry name" value="PROTEIN_KINASE_DOM"/>
    <property type="match status" value="1"/>
</dbReference>
<dbReference type="GeneTree" id="ENSGT00940000165604"/>
<keyword evidence="5" id="KW-1185">Reference proteome</keyword>
<evidence type="ECO:0000313" key="4">
    <source>
        <dbReference type="Ensembl" id="ENSCCRP00000106562.1"/>
    </source>
</evidence>
<dbReference type="SMART" id="SM00317">
    <property type="entry name" value="SET"/>
    <property type="match status" value="1"/>
</dbReference>
<dbReference type="PANTHER" id="PTHR33480:SF5">
    <property type="entry name" value="SI:DKEY-51D8.9"/>
    <property type="match status" value="1"/>
</dbReference>
<sequence length="1269" mass="145862">MRPRRVCPEKEALKFIASGKDKDIFQKKFMSQEKGYGVIASRNIEAGEFLLEYAGRHMTGSEGEALFKEYSAEDAAFLYFYSFQGHFYCVDGSKDTERLGRFINDDHIKPNSKIKIIVDEQKRAHLCAFATTKITAGEEIMFDYGDPDCPWRHKTSTSLCREIKESRWKNSFENLDLKPGMMKIDDLVINTEIKIENGCKAAEIFPGLFHNCKVAVKRVAKHISKNEMEMANFLCSENFKAEHLLKPIAVLEDTYFAYFVSPLCEYNLMELIENNDFPERKGLTEHRRLEICQELLQGLQELHSRDILHRDLKPENILFDINNKMYIADFGASRKLDLAQTTFSWSSYEDVGGMQYKYKRESDIQVAGCLVHYILTDGQHPYQTTTPYAKDPFGLSHNVRTSNFTLQCDERQKNILSRMLSKSMEERPTIEECLQAFKSFDHQSDQIGTTNSYSNKNGNKDRAHIENCFPQAQDEMNIPENLCSDVTDSYSHTEEELSECETNNTEQQVYPFLETSEEEEDKDEEKKESKTKQAQGKVAEEKAIQGKVLTKARMEMDECAQGCASQQQNMIKVKVSSNTPYQRIYDKKNFCLYCEKPYAKITRHLIQKHSREVEVAKALSCKQGSAKRNLFLTKVRNMGNYHHNMSVLSSGKGEIIPKRQATSVSTATDYLPCKFCFAMYIKTDLWRHHKRCKLQVKDNMPGKRKVQASCSLLLPMDSTISSGLQKIIEDMTYDDITQVVKSDSLILSLGERMFLKNGEVGRHRADIRNKMRELARLLLVARAIDKDIVALKDLINPAKFNTVLEAVKKMTGFDSSTNRFSVPSTALKLRHSLVKVSYILQGEALRQEDDALKGRAVHFSKLIELEWTIHVSSNALKTLYQKKWNSPQTLPLAEDIKKLQDHLKCLEKVNKKALIDHPSQRSWSDLSQVTLAQLILFNRRREGEVSRMEVTTYLQRNQHNMQDEILESLSPFEKKLCENLTRVEVRGKRGRKVPILFQVNVKESVDLLIKTREDAGISPRNPYIFARPYYGSQENMRGCDSLKRYAESCGAKHPENITSTKLRKHVATVSQLLNLKTHELDQLATFMGHDIDVHREFYRLPEETLQIAKVSRILFALQSGISKFQGKSLEDITPNINFEEDSNSEAEDVNLKKQTIQEGNSDTEDDLSEIRAANSGKTSAFSLGYTSKSLVPLNQKATPRKPWSETERKVIEHCFKNYFKEMKAPGKVDCEKCINENKILKDNGRDWKAVKYFVHNRINSIKRNLGQQY</sequence>
<protein>
    <submittedName>
        <fullName evidence="4">Uncharacterized protein</fullName>
    </submittedName>
</protein>
<dbReference type="Ensembl" id="ENSCCRT00000181798.1">
    <property type="protein sequence ID" value="ENSCCRP00000106562.1"/>
    <property type="gene ID" value="ENSCCRG00000058193.1"/>
</dbReference>
<evidence type="ECO:0000313" key="5">
    <source>
        <dbReference type="Proteomes" id="UP001108240"/>
    </source>
</evidence>
<dbReference type="InterPro" id="IPR001214">
    <property type="entry name" value="SET_dom"/>
</dbReference>
<organism evidence="4 5">
    <name type="scientific">Cyprinus carpio carpio</name>
    <dbReference type="NCBI Taxonomy" id="630221"/>
    <lineage>
        <taxon>Eukaryota</taxon>
        <taxon>Metazoa</taxon>
        <taxon>Chordata</taxon>
        <taxon>Craniata</taxon>
        <taxon>Vertebrata</taxon>
        <taxon>Euteleostomi</taxon>
        <taxon>Actinopterygii</taxon>
        <taxon>Neopterygii</taxon>
        <taxon>Teleostei</taxon>
        <taxon>Ostariophysi</taxon>
        <taxon>Cypriniformes</taxon>
        <taxon>Cyprinidae</taxon>
        <taxon>Cyprininae</taxon>
        <taxon>Cyprinus</taxon>
    </lineage>
</organism>
<dbReference type="AlphaFoldDB" id="A0A9J7XFW5"/>
<evidence type="ECO:0000259" key="2">
    <source>
        <dbReference type="PROSITE" id="PS50011"/>
    </source>
</evidence>
<dbReference type="Proteomes" id="UP001108240">
    <property type="component" value="Unplaced"/>
</dbReference>
<dbReference type="Gene3D" id="2.170.270.10">
    <property type="entry name" value="SET domain"/>
    <property type="match status" value="1"/>
</dbReference>
<dbReference type="InterPro" id="IPR011009">
    <property type="entry name" value="Kinase-like_dom_sf"/>
</dbReference>
<feature type="domain" description="SET" evidence="3">
    <location>
        <begin position="22"/>
        <end position="145"/>
    </location>
</feature>
<dbReference type="GO" id="GO:0004672">
    <property type="term" value="F:protein kinase activity"/>
    <property type="evidence" value="ECO:0007669"/>
    <property type="project" value="InterPro"/>
</dbReference>
<dbReference type="GO" id="GO:0005524">
    <property type="term" value="F:ATP binding"/>
    <property type="evidence" value="ECO:0007669"/>
    <property type="project" value="InterPro"/>
</dbReference>
<dbReference type="InterPro" id="IPR008271">
    <property type="entry name" value="Ser/Thr_kinase_AS"/>
</dbReference>
<dbReference type="Pfam" id="PF00856">
    <property type="entry name" value="SET"/>
    <property type="match status" value="1"/>
</dbReference>
<dbReference type="PROSITE" id="PS00108">
    <property type="entry name" value="PROTEIN_KINASE_ST"/>
    <property type="match status" value="1"/>
</dbReference>
<dbReference type="InterPro" id="IPR046341">
    <property type="entry name" value="SET_dom_sf"/>
</dbReference>
<dbReference type="SMART" id="SM00220">
    <property type="entry name" value="S_TKc"/>
    <property type="match status" value="1"/>
</dbReference>
<dbReference type="SUPFAM" id="SSF82199">
    <property type="entry name" value="SET domain"/>
    <property type="match status" value="1"/>
</dbReference>
<dbReference type="InterPro" id="IPR000719">
    <property type="entry name" value="Prot_kinase_dom"/>
</dbReference>
<dbReference type="Pfam" id="PF00069">
    <property type="entry name" value="Pkinase"/>
    <property type="match status" value="1"/>
</dbReference>
<reference evidence="4" key="2">
    <citation type="submission" date="2025-09" db="UniProtKB">
        <authorList>
            <consortium name="Ensembl"/>
        </authorList>
    </citation>
    <scope>IDENTIFICATION</scope>
</reference>
<dbReference type="OMA" id="PKRQATC"/>